<dbReference type="RefSeq" id="WP_237379916.1">
    <property type="nucleotide sequence ID" value="NZ_CP071793.1"/>
</dbReference>
<dbReference type="InterPro" id="IPR036278">
    <property type="entry name" value="Sialidase_sf"/>
</dbReference>
<reference evidence="2" key="1">
    <citation type="submission" date="2021-03" db="EMBL/GenBank/DDBJ databases">
        <title>Acanthopleuribacteraceae sp. M133.</title>
        <authorList>
            <person name="Wang G."/>
        </authorList>
    </citation>
    <scope>NUCLEOTIDE SEQUENCE</scope>
    <source>
        <strain evidence="2">M133</strain>
    </source>
</reference>
<evidence type="ECO:0000313" key="2">
    <source>
        <dbReference type="EMBL" id="QTD50286.1"/>
    </source>
</evidence>
<dbReference type="Pfam" id="PF25852">
    <property type="entry name" value="DUF6242_C"/>
    <property type="match status" value="1"/>
</dbReference>
<organism evidence="2 3">
    <name type="scientific">Sulfidibacter corallicola</name>
    <dbReference type="NCBI Taxonomy" id="2818388"/>
    <lineage>
        <taxon>Bacteria</taxon>
        <taxon>Pseudomonadati</taxon>
        <taxon>Acidobacteriota</taxon>
        <taxon>Holophagae</taxon>
        <taxon>Acanthopleuribacterales</taxon>
        <taxon>Acanthopleuribacteraceae</taxon>
        <taxon>Sulfidibacter</taxon>
    </lineage>
</organism>
<proteinExistence type="predicted"/>
<dbReference type="SUPFAM" id="SSF110296">
    <property type="entry name" value="Oligoxyloglucan reducing end-specific cellobiohydrolase"/>
    <property type="match status" value="1"/>
</dbReference>
<sequence length="800" mass="87285">MTPKPLPSQARLARIALPFALLISTLFAQNGWQHHSLGGEIQGYAAGDQGYVAISRWLFPEHRIWFSADGFQWNRAFSVNQTLHAVARSGQTYVVSTDEGSFVSENGIDWQAGSTDIANAAQLVWDGERFLARIDTPEPQILTADTAGRQWTALPKPPGQVASMASDGEEIAVIVDRLLHTYDDANGWTLVPGQEGRAVWQSVVRGGARFLAVGSGGQVATTDADRDWTFASTNLGTDAHHLVWDGARFVVGNRWRGLLASTDGTQWQGLPLATPFLLQGIWHAGDRFLLEDNEGRLLTSEDATTWLRLAPRLPISGLRHKVAGSRLFFLNRDLTHTRDGLHWNQVVVANADITFSFNDVAWNGQAFVAVGNFSKVYRSIDGTAWENVSLSGRQDLRWVCHAAGLFWILDGEGHLYSSSTGDAWRVHGQVAKAEAVMFAENDEVILLDNDHVRVFRDGAWHRFHGHQPKPLAPLSNGNGFAGLSDNRIVVSRTGHHWSEGTHPFDNQEITSLAVQDDRYLALTWQSLYLSRNGISWQAVAKPDLPFTPIWLGAIGDTGIAVSNDDGTIAWGDLDTSLATAATAAAVIPWVVNNTQWSSRVSLFNSGDEEVDLTLRAVTTDGQTRETEVSCPPHSVTVISGADLFPDISGYSLLLFGDTRRIRTSFLTFNLEPESGGSSPSQTTGQQVESLTSKALFGYLPGDGIAAIVLVNPQEGVPSTPVLLEYLKDGVRMVTEEITLVGNQPTATIIDAFGDEPLDPQSHYAIRAVSRNGAPIAGTTFVFNQRRQPSMAAAIPLEEQE</sequence>
<dbReference type="EMBL" id="CP071793">
    <property type="protein sequence ID" value="QTD50286.1"/>
    <property type="molecule type" value="Genomic_DNA"/>
</dbReference>
<feature type="domain" description="DUF6242" evidence="1">
    <location>
        <begin position="339"/>
        <end position="453"/>
    </location>
</feature>
<dbReference type="KEGG" id="scor:J3U87_32275"/>
<dbReference type="AlphaFoldDB" id="A0A8A4TK23"/>
<gene>
    <name evidence="2" type="ORF">J3U87_32275</name>
</gene>
<evidence type="ECO:0000313" key="3">
    <source>
        <dbReference type="Proteomes" id="UP000663929"/>
    </source>
</evidence>
<evidence type="ECO:0000259" key="1">
    <source>
        <dbReference type="Pfam" id="PF25852"/>
    </source>
</evidence>
<name>A0A8A4TK23_SULCO</name>
<accession>A0A8A4TK23</accession>
<dbReference type="InterPro" id="IPR058667">
    <property type="entry name" value="DUF6242_C"/>
</dbReference>
<dbReference type="SUPFAM" id="SSF50939">
    <property type="entry name" value="Sialidases"/>
    <property type="match status" value="1"/>
</dbReference>
<keyword evidence="3" id="KW-1185">Reference proteome</keyword>
<protein>
    <recommendedName>
        <fullName evidence="1">DUF6242 domain-containing protein</fullName>
    </recommendedName>
</protein>
<dbReference type="Proteomes" id="UP000663929">
    <property type="component" value="Chromosome"/>
</dbReference>